<comment type="caution">
    <text evidence="1">The sequence shown here is derived from an EMBL/GenBank/DDBJ whole genome shotgun (WGS) entry which is preliminary data.</text>
</comment>
<reference evidence="1 2" key="1">
    <citation type="submission" date="2016-12" db="EMBL/GenBank/DDBJ databases">
        <title>Comparative genomics of Bartonella apis.</title>
        <authorList>
            <person name="Engel P."/>
        </authorList>
    </citation>
    <scope>NUCLEOTIDE SEQUENCE [LARGE SCALE GENOMIC DNA]</scope>
    <source>
        <strain evidence="1 2">PEB0149</strain>
    </source>
</reference>
<sequence length="44" mass="4759">MMKAQQADPALLKPTQIVRVVSGSKICPCQRENVKEFIGSVSGL</sequence>
<keyword evidence="2" id="KW-1185">Reference proteome</keyword>
<proteinExistence type="predicted"/>
<accession>A0A1R0F6Q6</accession>
<evidence type="ECO:0000313" key="2">
    <source>
        <dbReference type="Proteomes" id="UP000187344"/>
    </source>
</evidence>
<gene>
    <name evidence="1" type="ORF">PEB0149_000530</name>
</gene>
<dbReference type="AlphaFoldDB" id="A0A1R0F6Q6"/>
<dbReference type="EMBL" id="LXYT01000003">
    <property type="protein sequence ID" value="OLY42647.1"/>
    <property type="molecule type" value="Genomic_DNA"/>
</dbReference>
<protein>
    <submittedName>
        <fullName evidence="1">Uncharacterized protein</fullName>
    </submittedName>
</protein>
<organism evidence="1 2">
    <name type="scientific">Bartonella apis</name>
    <dbReference type="NCBI Taxonomy" id="1686310"/>
    <lineage>
        <taxon>Bacteria</taxon>
        <taxon>Pseudomonadati</taxon>
        <taxon>Pseudomonadota</taxon>
        <taxon>Alphaproteobacteria</taxon>
        <taxon>Hyphomicrobiales</taxon>
        <taxon>Bartonellaceae</taxon>
        <taxon>Bartonella</taxon>
    </lineage>
</organism>
<dbReference type="Proteomes" id="UP000187344">
    <property type="component" value="Unassembled WGS sequence"/>
</dbReference>
<evidence type="ECO:0000313" key="1">
    <source>
        <dbReference type="EMBL" id="OLY42647.1"/>
    </source>
</evidence>
<name>A0A1R0F6Q6_9HYPH</name>